<name>A0A1R3KXG4_9ROSI</name>
<gene>
    <name evidence="1" type="ORF">COLO4_03699</name>
</gene>
<dbReference type="EMBL" id="AWUE01010305">
    <property type="protein sequence ID" value="OMP11762.1"/>
    <property type="molecule type" value="Genomic_DNA"/>
</dbReference>
<keyword evidence="2" id="KW-1185">Reference proteome</keyword>
<comment type="caution">
    <text evidence="1">The sequence shown here is derived from an EMBL/GenBank/DDBJ whole genome shotgun (WGS) entry which is preliminary data.</text>
</comment>
<reference evidence="2" key="1">
    <citation type="submission" date="2013-09" db="EMBL/GenBank/DDBJ databases">
        <title>Corchorus olitorius genome sequencing.</title>
        <authorList>
            <person name="Alam M."/>
            <person name="Haque M.S."/>
            <person name="Islam M.S."/>
            <person name="Emdad E.M."/>
            <person name="Islam M.M."/>
            <person name="Ahmed B."/>
            <person name="Halim A."/>
            <person name="Hossen Q.M.M."/>
            <person name="Hossain M.Z."/>
            <person name="Ahmed R."/>
            <person name="Khan M.M."/>
            <person name="Islam R."/>
            <person name="Rashid M.M."/>
            <person name="Khan S.A."/>
            <person name="Rahman M.S."/>
            <person name="Alam M."/>
            <person name="Yahiya A.S."/>
            <person name="Khan M.S."/>
            <person name="Azam M.S."/>
            <person name="Haque T."/>
            <person name="Lashkar M.Z.H."/>
            <person name="Akhand A.I."/>
            <person name="Morshed G."/>
            <person name="Roy S."/>
            <person name="Uddin K.S."/>
            <person name="Rabeya T."/>
            <person name="Hossain A.S."/>
            <person name="Chowdhury A."/>
            <person name="Snigdha A.R."/>
            <person name="Mortoza M.S."/>
            <person name="Matin S.A."/>
            <person name="Hoque S.M.E."/>
            <person name="Islam M.K."/>
            <person name="Roy D.K."/>
            <person name="Haider R."/>
            <person name="Moosa M.M."/>
            <person name="Elias S.M."/>
            <person name="Hasan A.M."/>
            <person name="Jahan S."/>
            <person name="Shafiuddin M."/>
            <person name="Mahmood N."/>
            <person name="Shommy N.S."/>
        </authorList>
    </citation>
    <scope>NUCLEOTIDE SEQUENCE [LARGE SCALE GENOMIC DNA]</scope>
    <source>
        <strain evidence="2">cv. O-4</strain>
    </source>
</reference>
<protein>
    <submittedName>
        <fullName evidence="1">Vacuolar protein sorting-associated protein</fullName>
    </submittedName>
</protein>
<proteinExistence type="predicted"/>
<organism evidence="1 2">
    <name type="scientific">Corchorus olitorius</name>
    <dbReference type="NCBI Taxonomy" id="93759"/>
    <lineage>
        <taxon>Eukaryota</taxon>
        <taxon>Viridiplantae</taxon>
        <taxon>Streptophyta</taxon>
        <taxon>Embryophyta</taxon>
        <taxon>Tracheophyta</taxon>
        <taxon>Spermatophyta</taxon>
        <taxon>Magnoliopsida</taxon>
        <taxon>eudicotyledons</taxon>
        <taxon>Gunneridae</taxon>
        <taxon>Pentapetalae</taxon>
        <taxon>rosids</taxon>
        <taxon>malvids</taxon>
        <taxon>Malvales</taxon>
        <taxon>Malvaceae</taxon>
        <taxon>Grewioideae</taxon>
        <taxon>Apeibeae</taxon>
        <taxon>Corchorus</taxon>
    </lineage>
</organism>
<sequence>MWLPRHLLLDKIGEMDGLDSILQCFGFLLETAPIHVETLGFRNCSCCHFELSLPKLETLGF</sequence>
<evidence type="ECO:0000313" key="2">
    <source>
        <dbReference type="Proteomes" id="UP000187203"/>
    </source>
</evidence>
<accession>A0A1R3KXG4</accession>
<dbReference type="Proteomes" id="UP000187203">
    <property type="component" value="Unassembled WGS sequence"/>
</dbReference>
<evidence type="ECO:0000313" key="1">
    <source>
        <dbReference type="EMBL" id="OMP11762.1"/>
    </source>
</evidence>
<dbReference type="AlphaFoldDB" id="A0A1R3KXG4"/>